<dbReference type="SUPFAM" id="SSF48452">
    <property type="entry name" value="TPR-like"/>
    <property type="match status" value="1"/>
</dbReference>
<accession>A0AA37KN42</accession>
<protein>
    <recommendedName>
        <fullName evidence="4">SusD/RagB family nutrient-binding outer membrane lipoprotein</fullName>
    </recommendedName>
</protein>
<name>A0AA37KN42_9BACT</name>
<dbReference type="AlphaFoldDB" id="A0AA37KN42"/>
<evidence type="ECO:0000256" key="1">
    <source>
        <dbReference type="SAM" id="SignalP"/>
    </source>
</evidence>
<dbReference type="PROSITE" id="PS51257">
    <property type="entry name" value="PROKAR_LIPOPROTEIN"/>
    <property type="match status" value="1"/>
</dbReference>
<dbReference type="Gene3D" id="1.25.40.390">
    <property type="match status" value="1"/>
</dbReference>
<dbReference type="RefSeq" id="WP_244076476.1">
    <property type="nucleotide sequence ID" value="NZ_AP025581.1"/>
</dbReference>
<keyword evidence="1" id="KW-0732">Signal</keyword>
<organism evidence="2 3">
    <name type="scientific">Alistipes finegoldii</name>
    <dbReference type="NCBI Taxonomy" id="214856"/>
    <lineage>
        <taxon>Bacteria</taxon>
        <taxon>Pseudomonadati</taxon>
        <taxon>Bacteroidota</taxon>
        <taxon>Bacteroidia</taxon>
        <taxon>Bacteroidales</taxon>
        <taxon>Rikenellaceae</taxon>
        <taxon>Alistipes</taxon>
    </lineage>
</organism>
<dbReference type="EMBL" id="BQOL01000001">
    <property type="protein sequence ID" value="GKI18891.1"/>
    <property type="molecule type" value="Genomic_DNA"/>
</dbReference>
<evidence type="ECO:0000313" key="2">
    <source>
        <dbReference type="EMBL" id="GKI18891.1"/>
    </source>
</evidence>
<dbReference type="InterPro" id="IPR024302">
    <property type="entry name" value="SusD-like"/>
</dbReference>
<comment type="caution">
    <text evidence="2">The sequence shown here is derived from an EMBL/GenBank/DDBJ whole genome shotgun (WGS) entry which is preliminary data.</text>
</comment>
<proteinExistence type="predicted"/>
<reference evidence="2" key="1">
    <citation type="submission" date="2022-01" db="EMBL/GenBank/DDBJ databases">
        <title>Novel bile acid biosynthetic pathways are enriched in the microbiome of centenarians.</title>
        <authorList>
            <person name="Sato Y."/>
            <person name="Atarashi K."/>
            <person name="Plichta R.D."/>
            <person name="Arai Y."/>
            <person name="Sasajima S."/>
            <person name="Kearney M.S."/>
            <person name="Suda W."/>
            <person name="Takeshita K."/>
            <person name="Sasaki T."/>
            <person name="Okamoto S."/>
            <person name="Skelly N.A."/>
            <person name="Okamura Y."/>
            <person name="Vlamakis H."/>
            <person name="Li Y."/>
            <person name="Tanoue T."/>
            <person name="Takei H."/>
            <person name="Nittono H."/>
            <person name="Narushima S."/>
            <person name="Irie J."/>
            <person name="Itoh H."/>
            <person name="Moriya K."/>
            <person name="Sugiura Y."/>
            <person name="Suematsu M."/>
            <person name="Moritoki N."/>
            <person name="Shibata S."/>
            <person name="Littman R.D."/>
            <person name="Fischbach A.M."/>
            <person name="Uwamino Y."/>
            <person name="Inoue T."/>
            <person name="Honda A."/>
            <person name="Hattori M."/>
            <person name="Murai T."/>
            <person name="Xavier J.R."/>
            <person name="Hirose N."/>
            <person name="Honda K."/>
        </authorList>
    </citation>
    <scope>NUCLEOTIDE SEQUENCE</scope>
    <source>
        <strain evidence="2">CE91-St16</strain>
    </source>
</reference>
<feature type="signal peptide" evidence="1">
    <location>
        <begin position="1"/>
        <end position="24"/>
    </location>
</feature>
<feature type="chain" id="PRO_5041385061" description="SusD/RagB family nutrient-binding outer membrane lipoprotein" evidence="1">
    <location>
        <begin position="25"/>
        <end position="529"/>
    </location>
</feature>
<sequence>MKKLRNTIACGVAALALLATGLTSCTGDFDNINTSKDKPTPEDVDRDNAWAAFIQTMQRNVFAEGANAYQLADNLLGDSYAGYFGQAQDWDSGSNSTCYAFPTAKWKDEPYKQAYNNVMSSWNILRQKVDSASVVFALGEVVKVQAMHRVTDIYGPLPYTAFGKMSSGLPYDSQETVYRTFIKELDHALKTLKAAYEADSGAKPIADFDVVFDSDLEKWIRFANSLKLRLAMRARFAAPGDAQTWAEEAVNFQFGAYNIGVMTDNTHSAQLLTRTGIGFSYKHPLEYLWGEYNECRMGATMESYLSGYGDPRLESYFSPAEKDGAYHGIPNGIISNPKDYQSLASCPKVGFTSPLTWMCAAEVCFLRAEGALLGWNMGGTAENLYNEGIRTSFSQWGAPNADKYLSDSKSTPVKYPGLGQVGSIESPSSVTVKWAADGRELERIIVQKWIALYPDGQEAWSEIRRTGYPKVFPSQTNRSGGVLPSGATIRRVPLPQQEYDGNAEQVAKAVNEFLGGSDNCAQKLWWDAK</sequence>
<dbReference type="InterPro" id="IPR011990">
    <property type="entry name" value="TPR-like_helical_dom_sf"/>
</dbReference>
<evidence type="ECO:0008006" key="4">
    <source>
        <dbReference type="Google" id="ProtNLM"/>
    </source>
</evidence>
<dbReference type="Pfam" id="PF12741">
    <property type="entry name" value="SusD-like"/>
    <property type="match status" value="1"/>
</dbReference>
<dbReference type="Proteomes" id="UP001055105">
    <property type="component" value="Unassembled WGS sequence"/>
</dbReference>
<gene>
    <name evidence="2" type="ORF">CE91St16_17990</name>
</gene>
<evidence type="ECO:0000313" key="3">
    <source>
        <dbReference type="Proteomes" id="UP001055105"/>
    </source>
</evidence>